<organism evidence="11 12">
    <name type="scientific">Larsenimonas rhizosphaerae</name>
    <dbReference type="NCBI Taxonomy" id="2944682"/>
    <lineage>
        <taxon>Bacteria</taxon>
        <taxon>Pseudomonadati</taxon>
        <taxon>Pseudomonadota</taxon>
        <taxon>Gammaproteobacteria</taxon>
        <taxon>Oceanospirillales</taxon>
        <taxon>Halomonadaceae</taxon>
        <taxon>Larsenimonas</taxon>
    </lineage>
</organism>
<dbReference type="PANTHER" id="PTHR43531">
    <property type="entry name" value="PROTEIN ICFG"/>
    <property type="match status" value="1"/>
</dbReference>
<keyword evidence="3 5" id="KW-0807">Transducer</keyword>
<dbReference type="PANTHER" id="PTHR43531:SF14">
    <property type="entry name" value="METHYL-ACCEPTING CHEMOTAXIS PROTEIN I-RELATED"/>
    <property type="match status" value="1"/>
</dbReference>
<keyword evidence="7" id="KW-0472">Membrane</keyword>
<keyword evidence="7" id="KW-0812">Transmembrane</keyword>
<keyword evidence="2" id="KW-0488">Methylation</keyword>
<evidence type="ECO:0000256" key="4">
    <source>
        <dbReference type="ARBA" id="ARBA00029447"/>
    </source>
</evidence>
<comment type="similarity">
    <text evidence="4">Belongs to the methyl-accepting chemotaxis (MCP) protein family.</text>
</comment>
<evidence type="ECO:0000256" key="2">
    <source>
        <dbReference type="ARBA" id="ARBA00022481"/>
    </source>
</evidence>
<dbReference type="InterPro" id="IPR000727">
    <property type="entry name" value="T_SNARE_dom"/>
</dbReference>
<dbReference type="InterPro" id="IPR004090">
    <property type="entry name" value="Chemotax_Me-accpt_rcpt"/>
</dbReference>
<dbReference type="GO" id="GO:0004888">
    <property type="term" value="F:transmembrane signaling receptor activity"/>
    <property type="evidence" value="ECO:0007669"/>
    <property type="project" value="InterPro"/>
</dbReference>
<dbReference type="Gene3D" id="1.10.287.950">
    <property type="entry name" value="Methyl-accepting chemotaxis protein"/>
    <property type="match status" value="1"/>
</dbReference>
<feature type="domain" description="Methyl-accepting transducer" evidence="8">
    <location>
        <begin position="269"/>
        <end position="498"/>
    </location>
</feature>
<evidence type="ECO:0000256" key="7">
    <source>
        <dbReference type="SAM" id="Phobius"/>
    </source>
</evidence>
<dbReference type="CDD" id="cd06225">
    <property type="entry name" value="HAMP"/>
    <property type="match status" value="1"/>
</dbReference>
<dbReference type="InterPro" id="IPR024478">
    <property type="entry name" value="HlyB_4HB_MCP"/>
</dbReference>
<evidence type="ECO:0000256" key="3">
    <source>
        <dbReference type="ARBA" id="ARBA00023224"/>
    </source>
</evidence>
<evidence type="ECO:0000256" key="1">
    <source>
        <dbReference type="ARBA" id="ARBA00004370"/>
    </source>
</evidence>
<evidence type="ECO:0000313" key="12">
    <source>
        <dbReference type="Proteomes" id="UP001165678"/>
    </source>
</evidence>
<comment type="subcellular location">
    <subcellularLocation>
        <location evidence="1">Membrane</location>
    </subcellularLocation>
</comment>
<dbReference type="SMART" id="SM00283">
    <property type="entry name" value="MA"/>
    <property type="match status" value="1"/>
</dbReference>
<evidence type="ECO:0000313" key="11">
    <source>
        <dbReference type="EMBL" id="MCX2524244.1"/>
    </source>
</evidence>
<proteinExistence type="inferred from homology"/>
<dbReference type="PROSITE" id="PS50885">
    <property type="entry name" value="HAMP"/>
    <property type="match status" value="1"/>
</dbReference>
<dbReference type="FunFam" id="1.10.287.950:FF:000001">
    <property type="entry name" value="Methyl-accepting chemotaxis sensory transducer"/>
    <property type="match status" value="1"/>
</dbReference>
<feature type="region of interest" description="Disordered" evidence="6">
    <location>
        <begin position="513"/>
        <end position="586"/>
    </location>
</feature>
<keyword evidence="7" id="KW-1133">Transmembrane helix</keyword>
<dbReference type="AlphaFoldDB" id="A0AA41ZFE6"/>
<dbReference type="CDD" id="cd11386">
    <property type="entry name" value="MCP_signal"/>
    <property type="match status" value="1"/>
</dbReference>
<dbReference type="InterPro" id="IPR003660">
    <property type="entry name" value="HAMP_dom"/>
</dbReference>
<protein>
    <submittedName>
        <fullName evidence="11">Methyl-accepting chemotaxis protein</fullName>
    </submittedName>
</protein>
<dbReference type="GO" id="GO:0005886">
    <property type="term" value="C:plasma membrane"/>
    <property type="evidence" value="ECO:0007669"/>
    <property type="project" value="TreeGrafter"/>
</dbReference>
<dbReference type="InterPro" id="IPR004089">
    <property type="entry name" value="MCPsignal_dom"/>
</dbReference>
<dbReference type="Pfam" id="PF12729">
    <property type="entry name" value="4HB_MCP_1"/>
    <property type="match status" value="1"/>
</dbReference>
<name>A0AA41ZFE6_9GAMM</name>
<dbReference type="GO" id="GO:0007165">
    <property type="term" value="P:signal transduction"/>
    <property type="evidence" value="ECO:0007669"/>
    <property type="project" value="UniProtKB-KW"/>
</dbReference>
<dbReference type="PRINTS" id="PR00260">
    <property type="entry name" value="CHEMTRNSDUCR"/>
</dbReference>
<dbReference type="Pfam" id="PF00015">
    <property type="entry name" value="MCPsignal"/>
    <property type="match status" value="1"/>
</dbReference>
<dbReference type="EMBL" id="JAPIVE010000002">
    <property type="protein sequence ID" value="MCX2524244.1"/>
    <property type="molecule type" value="Genomic_DNA"/>
</dbReference>
<evidence type="ECO:0000256" key="6">
    <source>
        <dbReference type="SAM" id="MobiDB-lite"/>
    </source>
</evidence>
<dbReference type="SUPFAM" id="SSF58104">
    <property type="entry name" value="Methyl-accepting chemotaxis protein (MCP) signaling domain"/>
    <property type="match status" value="1"/>
</dbReference>
<evidence type="ECO:0000259" key="9">
    <source>
        <dbReference type="PROSITE" id="PS50192"/>
    </source>
</evidence>
<dbReference type="SMART" id="SM00304">
    <property type="entry name" value="HAMP"/>
    <property type="match status" value="1"/>
</dbReference>
<evidence type="ECO:0000259" key="10">
    <source>
        <dbReference type="PROSITE" id="PS50885"/>
    </source>
</evidence>
<dbReference type="GO" id="GO:0006935">
    <property type="term" value="P:chemotaxis"/>
    <property type="evidence" value="ECO:0007669"/>
    <property type="project" value="InterPro"/>
</dbReference>
<dbReference type="RefSeq" id="WP_265896142.1">
    <property type="nucleotide sequence ID" value="NZ_JAPIVE010000002.1"/>
</dbReference>
<feature type="region of interest" description="Disordered" evidence="6">
    <location>
        <begin position="279"/>
        <end position="301"/>
    </location>
</feature>
<dbReference type="PROSITE" id="PS50111">
    <property type="entry name" value="CHEMOTAXIS_TRANSDUC_2"/>
    <property type="match status" value="1"/>
</dbReference>
<reference evidence="11" key="1">
    <citation type="submission" date="2022-11" db="EMBL/GenBank/DDBJ databases">
        <title>Larsenimonas rhizosphaerae sp. nov., isolated from a tidal mudflat.</title>
        <authorList>
            <person name="Lee S.D."/>
            <person name="Kim I.S."/>
        </authorList>
    </citation>
    <scope>NUCLEOTIDE SEQUENCE</scope>
    <source>
        <strain evidence="11">GH2-1</strain>
    </source>
</reference>
<comment type="caution">
    <text evidence="11">The sequence shown here is derived from an EMBL/GenBank/DDBJ whole genome shotgun (WGS) entry which is preliminary data.</text>
</comment>
<dbReference type="InterPro" id="IPR051310">
    <property type="entry name" value="MCP_chemotaxis"/>
</dbReference>
<feature type="domain" description="HAMP" evidence="10">
    <location>
        <begin position="212"/>
        <end position="264"/>
    </location>
</feature>
<evidence type="ECO:0000256" key="5">
    <source>
        <dbReference type="PROSITE-ProRule" id="PRU00284"/>
    </source>
</evidence>
<sequence length="586" mass="62367">MFLNRSVKLRLAASLGLCVALLVGVGALGIYSSRQGQEDLRDTYTNNLIPIQMLGVVNNGILMNRIQLNAALINEDPALIPAIRAKVDAQVQKVDGDWAKYKKASVPDAREQGARNSYEQHVATLRNNFNHALDLAAAGQFAEAERVLSDEVRADYGLVLADLEQVIDSNVDAAAENFETGQSDYAFMSTLLMGTMALAIGLAIALAFWLIRGIMMPLSKAREFAESLAEGRLDADIDVTCKDEFGDMLGALQGMKLKLAEVVNAVRLNADSVSMSSAEISQGNNDLNRRTQEQAASLEETAASMEEITTTVRQNADNATRADELVNGVSQKAENGGRVAQEAVGAMSEISASSQQIAGIVGMIDTIAFQTNLLALNAAVEAARAGEQGRGFAVVASEVRTLASRSADAAREIKQLVEQSVVRVEAGSALVVTAGQSLDEISSGVSQVRTLVSEIATASKEQAQGIDQINTAISQMDGVTQQNASLVEQSTAASQSLEDQARELLQQMAFFKVDNTRPMTPKRPAVKADAPSRSHQPAAPSRPVAKKPTATRALAPASSAPVAKTPAQPARRSVATVDNDDDWTEF</sequence>
<gene>
    <name evidence="11" type="ORF">OQ287_08320</name>
</gene>
<dbReference type="Proteomes" id="UP001165678">
    <property type="component" value="Unassembled WGS sequence"/>
</dbReference>
<accession>A0AA41ZFE6</accession>
<feature type="domain" description="T-SNARE coiled-coil homology" evidence="9">
    <location>
        <begin position="428"/>
        <end position="490"/>
    </location>
</feature>
<evidence type="ECO:0000259" key="8">
    <source>
        <dbReference type="PROSITE" id="PS50111"/>
    </source>
</evidence>
<feature type="transmembrane region" description="Helical" evidence="7">
    <location>
        <begin position="185"/>
        <end position="211"/>
    </location>
</feature>
<dbReference type="PROSITE" id="PS50192">
    <property type="entry name" value="T_SNARE"/>
    <property type="match status" value="1"/>
</dbReference>
<keyword evidence="12" id="KW-1185">Reference proteome</keyword>